<keyword evidence="2" id="KW-1185">Reference proteome</keyword>
<gene>
    <name evidence="1" type="ORF">NDU88_002748</name>
</gene>
<protein>
    <submittedName>
        <fullName evidence="1">Uncharacterized protein</fullName>
    </submittedName>
</protein>
<evidence type="ECO:0000313" key="2">
    <source>
        <dbReference type="Proteomes" id="UP001066276"/>
    </source>
</evidence>
<sequence>MMSHKWSDESMRLTLGLPSAVVSNEPWSGYLNRTSVRYHVMKHWTEVSGPCAFHKLKVSICAYTHSSGSIILIVAVIEGDRHNHHIT</sequence>
<reference evidence="1" key="1">
    <citation type="journal article" date="2022" name="bioRxiv">
        <title>Sequencing and chromosome-scale assembly of the giantPleurodeles waltlgenome.</title>
        <authorList>
            <person name="Brown T."/>
            <person name="Elewa A."/>
            <person name="Iarovenko S."/>
            <person name="Subramanian E."/>
            <person name="Araus A.J."/>
            <person name="Petzold A."/>
            <person name="Susuki M."/>
            <person name="Suzuki K.-i.T."/>
            <person name="Hayashi T."/>
            <person name="Toyoda A."/>
            <person name="Oliveira C."/>
            <person name="Osipova E."/>
            <person name="Leigh N.D."/>
            <person name="Simon A."/>
            <person name="Yun M.H."/>
        </authorList>
    </citation>
    <scope>NUCLEOTIDE SEQUENCE</scope>
    <source>
        <strain evidence="1">20211129_DDA</strain>
        <tissue evidence="1">Liver</tissue>
    </source>
</reference>
<evidence type="ECO:0000313" key="1">
    <source>
        <dbReference type="EMBL" id="KAJ1114512.1"/>
    </source>
</evidence>
<comment type="caution">
    <text evidence="1">The sequence shown here is derived from an EMBL/GenBank/DDBJ whole genome shotgun (WGS) entry which is preliminary data.</text>
</comment>
<dbReference type="Proteomes" id="UP001066276">
    <property type="component" value="Chromosome 8"/>
</dbReference>
<dbReference type="AlphaFoldDB" id="A0AAV7NIS5"/>
<organism evidence="1 2">
    <name type="scientific">Pleurodeles waltl</name>
    <name type="common">Iberian ribbed newt</name>
    <dbReference type="NCBI Taxonomy" id="8319"/>
    <lineage>
        <taxon>Eukaryota</taxon>
        <taxon>Metazoa</taxon>
        <taxon>Chordata</taxon>
        <taxon>Craniata</taxon>
        <taxon>Vertebrata</taxon>
        <taxon>Euteleostomi</taxon>
        <taxon>Amphibia</taxon>
        <taxon>Batrachia</taxon>
        <taxon>Caudata</taxon>
        <taxon>Salamandroidea</taxon>
        <taxon>Salamandridae</taxon>
        <taxon>Pleurodelinae</taxon>
        <taxon>Pleurodeles</taxon>
    </lineage>
</organism>
<name>A0AAV7NIS5_PLEWA</name>
<dbReference type="EMBL" id="JANPWB010000012">
    <property type="protein sequence ID" value="KAJ1114512.1"/>
    <property type="molecule type" value="Genomic_DNA"/>
</dbReference>
<accession>A0AAV7NIS5</accession>
<proteinExistence type="predicted"/>